<proteinExistence type="predicted"/>
<evidence type="ECO:0000313" key="1">
    <source>
        <dbReference type="EMBL" id="KAF4041711.1"/>
    </source>
</evidence>
<reference evidence="1" key="1">
    <citation type="submission" date="2020-04" db="EMBL/GenBank/DDBJ databases">
        <title>Hybrid Assembly of Korean Phytophthora infestans isolates.</title>
        <authorList>
            <person name="Prokchorchik M."/>
            <person name="Lee Y."/>
            <person name="Seo J."/>
            <person name="Cho J.-H."/>
            <person name="Park Y.-E."/>
            <person name="Jang D.-C."/>
            <person name="Im J.-S."/>
            <person name="Choi J.-G."/>
            <person name="Park H.-J."/>
            <person name="Lee G.-B."/>
            <person name="Lee Y.-G."/>
            <person name="Hong S.-Y."/>
            <person name="Cho K."/>
            <person name="Sohn K.H."/>
        </authorList>
    </citation>
    <scope>NUCLEOTIDE SEQUENCE</scope>
    <source>
        <strain evidence="1">KR_1_A1</strain>
    </source>
</reference>
<sequence length="148" mass="16735">MHLLPKEWVIEREKRRKASNGRGGGKATANSYVATIENLRRQQKRMKINSYPSPRDDSVTALLAITMVEENNARRKTIDKSRSDTLRDGYTTTEKIQRIAKYFGTASRDAGIASRVLLSHNALMLGESAWRMKLAALRPVRQAIEGYS</sequence>
<organism evidence="1 2">
    <name type="scientific">Phytophthora infestans</name>
    <name type="common">Potato late blight agent</name>
    <name type="synonym">Botrytis infestans</name>
    <dbReference type="NCBI Taxonomy" id="4787"/>
    <lineage>
        <taxon>Eukaryota</taxon>
        <taxon>Sar</taxon>
        <taxon>Stramenopiles</taxon>
        <taxon>Oomycota</taxon>
        <taxon>Peronosporomycetes</taxon>
        <taxon>Peronosporales</taxon>
        <taxon>Peronosporaceae</taxon>
        <taxon>Phytophthora</taxon>
    </lineage>
</organism>
<keyword evidence="2" id="KW-1185">Reference proteome</keyword>
<protein>
    <submittedName>
        <fullName evidence="1">Putative centromere DNA-binding CBF3-like domain-containing protein</fullName>
    </submittedName>
</protein>
<comment type="caution">
    <text evidence="1">The sequence shown here is derived from an EMBL/GenBank/DDBJ whole genome shotgun (WGS) entry which is preliminary data.</text>
</comment>
<evidence type="ECO:0000313" key="2">
    <source>
        <dbReference type="Proteomes" id="UP000602510"/>
    </source>
</evidence>
<name>A0A833TJ27_PHYIN</name>
<dbReference type="EMBL" id="WSZM01000115">
    <property type="protein sequence ID" value="KAF4041711.1"/>
    <property type="molecule type" value="Genomic_DNA"/>
</dbReference>
<dbReference type="Proteomes" id="UP000602510">
    <property type="component" value="Unassembled WGS sequence"/>
</dbReference>
<dbReference type="GO" id="GO:0003677">
    <property type="term" value="F:DNA binding"/>
    <property type="evidence" value="ECO:0007669"/>
    <property type="project" value="UniProtKB-KW"/>
</dbReference>
<keyword evidence="1" id="KW-0238">DNA-binding</keyword>
<dbReference type="AlphaFoldDB" id="A0A833TJ27"/>
<accession>A0A833TJ27</accession>
<gene>
    <name evidence="1" type="ORF">GN244_ATG06028</name>
</gene>